<evidence type="ECO:0000313" key="2">
    <source>
        <dbReference type="EnsemblMetazoa" id="PPA45698.1"/>
    </source>
</evidence>
<accession>A0A2A6CNF8</accession>
<feature type="region of interest" description="Disordered" evidence="1">
    <location>
        <begin position="40"/>
        <end position="76"/>
    </location>
</feature>
<organism evidence="2 3">
    <name type="scientific">Pristionchus pacificus</name>
    <name type="common">Parasitic nematode worm</name>
    <dbReference type="NCBI Taxonomy" id="54126"/>
    <lineage>
        <taxon>Eukaryota</taxon>
        <taxon>Metazoa</taxon>
        <taxon>Ecdysozoa</taxon>
        <taxon>Nematoda</taxon>
        <taxon>Chromadorea</taxon>
        <taxon>Rhabditida</taxon>
        <taxon>Rhabditina</taxon>
        <taxon>Diplogasteromorpha</taxon>
        <taxon>Diplogasteroidea</taxon>
        <taxon>Neodiplogasteridae</taxon>
        <taxon>Pristionchus</taxon>
    </lineage>
</organism>
<dbReference type="EnsemblMetazoa" id="PPA45698.1">
    <property type="protein sequence ID" value="PPA45698.1"/>
    <property type="gene ID" value="WBGene00284067"/>
</dbReference>
<feature type="compositionally biased region" description="Acidic residues" evidence="1">
    <location>
        <begin position="40"/>
        <end position="62"/>
    </location>
</feature>
<evidence type="ECO:0000313" key="3">
    <source>
        <dbReference type="Proteomes" id="UP000005239"/>
    </source>
</evidence>
<dbReference type="AlphaFoldDB" id="A0A2A6CNF8"/>
<proteinExistence type="predicted"/>
<evidence type="ECO:0000256" key="1">
    <source>
        <dbReference type="SAM" id="MobiDB-lite"/>
    </source>
</evidence>
<reference evidence="2" key="2">
    <citation type="submission" date="2022-06" db="UniProtKB">
        <authorList>
            <consortium name="EnsemblMetazoa"/>
        </authorList>
    </citation>
    <scope>IDENTIFICATION</scope>
    <source>
        <strain evidence="2">PS312</strain>
    </source>
</reference>
<reference evidence="3" key="1">
    <citation type="journal article" date="2008" name="Nat. Genet.">
        <title>The Pristionchus pacificus genome provides a unique perspective on nematode lifestyle and parasitism.</title>
        <authorList>
            <person name="Dieterich C."/>
            <person name="Clifton S.W."/>
            <person name="Schuster L.N."/>
            <person name="Chinwalla A."/>
            <person name="Delehaunty K."/>
            <person name="Dinkelacker I."/>
            <person name="Fulton L."/>
            <person name="Fulton R."/>
            <person name="Godfrey J."/>
            <person name="Minx P."/>
            <person name="Mitreva M."/>
            <person name="Roeseler W."/>
            <person name="Tian H."/>
            <person name="Witte H."/>
            <person name="Yang S.P."/>
            <person name="Wilson R.K."/>
            <person name="Sommer R.J."/>
        </authorList>
    </citation>
    <scope>NUCLEOTIDE SEQUENCE [LARGE SCALE GENOMIC DNA]</scope>
    <source>
        <strain evidence="3">PS312</strain>
    </source>
</reference>
<name>A0A2A6CNF8_PRIPA</name>
<accession>A0A8R1Z6Q1</accession>
<keyword evidence="3" id="KW-1185">Reference proteome</keyword>
<gene>
    <name evidence="2" type="primary">WBGene00284067</name>
</gene>
<sequence length="76" mass="8382">MSSESAEGVPKSVLITRDEVSDEKKGLKTEVIPAELECEPDEEADDVVYEEESESDEEESDWATERGGTCIISIET</sequence>
<dbReference type="Proteomes" id="UP000005239">
    <property type="component" value="Unassembled WGS sequence"/>
</dbReference>
<protein>
    <submittedName>
        <fullName evidence="2">Uncharacterized protein</fullName>
    </submittedName>
</protein>